<evidence type="ECO:0000313" key="1">
    <source>
        <dbReference type="EMBL" id="MBD8007853.1"/>
    </source>
</evidence>
<comment type="caution">
    <text evidence="1">The sequence shown here is derived from an EMBL/GenBank/DDBJ whole genome shotgun (WGS) entry which is preliminary data.</text>
</comment>
<dbReference type="EMBL" id="JACSPT010000001">
    <property type="protein sequence ID" value="MBD8007853.1"/>
    <property type="molecule type" value="Genomic_DNA"/>
</dbReference>
<evidence type="ECO:0000313" key="2">
    <source>
        <dbReference type="Proteomes" id="UP000621930"/>
    </source>
</evidence>
<evidence type="ECO:0008006" key="3">
    <source>
        <dbReference type="Google" id="ProtNLM"/>
    </source>
</evidence>
<gene>
    <name evidence="1" type="ORF">H9629_00590</name>
</gene>
<accession>A0ABR8VSV8</accession>
<reference evidence="1 2" key="1">
    <citation type="submission" date="2020-08" db="EMBL/GenBank/DDBJ databases">
        <title>A Genomic Blueprint of the Chicken Gut Microbiome.</title>
        <authorList>
            <person name="Gilroy R."/>
            <person name="Ravi A."/>
            <person name="Getino M."/>
            <person name="Pursley I."/>
            <person name="Horton D.L."/>
            <person name="Alikhan N.-F."/>
            <person name="Baker D."/>
            <person name="Gharbi K."/>
            <person name="Hall N."/>
            <person name="Watson M."/>
            <person name="Adriaenssens E.M."/>
            <person name="Foster-Nyarko E."/>
            <person name="Jarju S."/>
            <person name="Secka A."/>
            <person name="Antonio M."/>
            <person name="Oren A."/>
            <person name="Chaudhuri R."/>
            <person name="La Ragione R.M."/>
            <person name="Hildebrand F."/>
            <person name="Pallen M.J."/>
        </authorList>
    </citation>
    <scope>NUCLEOTIDE SEQUENCE [LARGE SCALE GENOMIC DNA]</scope>
    <source>
        <strain evidence="1 2">Sa1BUA6</strain>
    </source>
</reference>
<proteinExistence type="predicted"/>
<dbReference type="Proteomes" id="UP000621930">
    <property type="component" value="Unassembled WGS sequence"/>
</dbReference>
<dbReference type="RefSeq" id="WP_191730345.1">
    <property type="nucleotide sequence ID" value="NZ_JACSPT010000001.1"/>
</dbReference>
<dbReference type="PROSITE" id="PS51257">
    <property type="entry name" value="PROKAR_LIPOPROTEIN"/>
    <property type="match status" value="1"/>
</dbReference>
<protein>
    <recommendedName>
        <fullName evidence="3">Lipoprotein</fullName>
    </recommendedName>
</protein>
<keyword evidence="2" id="KW-1185">Reference proteome</keyword>
<name>A0ABR8VSV8_9GAMM</name>
<organism evidence="1 2">
    <name type="scientific">Acinetobacter pecorum</name>
    <dbReference type="NCBI Taxonomy" id="2762215"/>
    <lineage>
        <taxon>Bacteria</taxon>
        <taxon>Pseudomonadati</taxon>
        <taxon>Pseudomonadota</taxon>
        <taxon>Gammaproteobacteria</taxon>
        <taxon>Moraxellales</taxon>
        <taxon>Moraxellaceae</taxon>
        <taxon>Acinetobacter</taxon>
    </lineage>
</organism>
<sequence>MLLSSYRLSVILLGVCIGMTGCTHSPTTTPTEREAYLQQFIGQSSQFIDQNLDLKRLGYQQVSGPILSARQLSYVVQRPISIPLPSAGNGPVPIPISPADSYDVDLQCKITFLLKNNIATAVRTSGRTC</sequence>